<proteinExistence type="predicted"/>
<dbReference type="Proteomes" id="UP000031166">
    <property type="component" value="Unassembled WGS sequence"/>
</dbReference>
<organism evidence="3 4">
    <name type="scientific">Brevundimonas nasdae</name>
    <dbReference type="NCBI Taxonomy" id="172043"/>
    <lineage>
        <taxon>Bacteria</taxon>
        <taxon>Pseudomonadati</taxon>
        <taxon>Pseudomonadota</taxon>
        <taxon>Alphaproteobacteria</taxon>
        <taxon>Caulobacterales</taxon>
        <taxon>Caulobacteraceae</taxon>
        <taxon>Brevundimonas</taxon>
    </lineage>
</organism>
<evidence type="ECO:0000256" key="2">
    <source>
        <dbReference type="SAM" id="Phobius"/>
    </source>
</evidence>
<comment type="caution">
    <text evidence="3">The sequence shown here is derived from an EMBL/GenBank/DDBJ whole genome shotgun (WGS) entry which is preliminary data.</text>
</comment>
<reference evidence="3 4" key="1">
    <citation type="submission" date="2014-12" db="EMBL/GenBank/DDBJ databases">
        <title>Genome sequencing of Brevundimonas nasdae TPW30.</title>
        <authorList>
            <person name="Tan P.W."/>
            <person name="Chan K.-G."/>
        </authorList>
    </citation>
    <scope>NUCLEOTIDE SEQUENCE [LARGE SCALE GENOMIC DNA]</scope>
    <source>
        <strain evidence="3 4">TPW30</strain>
    </source>
</reference>
<keyword evidence="2" id="KW-1133">Transmembrane helix</keyword>
<keyword evidence="2" id="KW-0472">Membrane</keyword>
<evidence type="ECO:0000313" key="3">
    <source>
        <dbReference type="EMBL" id="KIC59807.1"/>
    </source>
</evidence>
<evidence type="ECO:0000256" key="1">
    <source>
        <dbReference type="SAM" id="MobiDB-lite"/>
    </source>
</evidence>
<protein>
    <submittedName>
        <fullName evidence="3">Uncharacterized protein</fullName>
    </submittedName>
</protein>
<name>A0A0B4CTR6_9CAUL</name>
<sequence>MKPEIIFLTIWAIGVIVTWPVMIWYAVNSRRARGEPVMPRPPASARYADTRASGKQKGKWGGASNCLMVVVDDRELWLSPVFPITLFMPYGAFGLEFRKPVALVRAEARKDWTGMNVRLTLTAKGDPVVIDMRVRDPAKLLSALKI</sequence>
<dbReference type="AlphaFoldDB" id="A0A0B4CTR6"/>
<feature type="region of interest" description="Disordered" evidence="1">
    <location>
        <begin position="34"/>
        <end position="56"/>
    </location>
</feature>
<dbReference type="RefSeq" id="WP_039244875.1">
    <property type="nucleotide sequence ID" value="NZ_JWSY01000005.1"/>
</dbReference>
<evidence type="ECO:0000313" key="4">
    <source>
        <dbReference type="Proteomes" id="UP000031166"/>
    </source>
</evidence>
<dbReference type="EMBL" id="JWSY01000005">
    <property type="protein sequence ID" value="KIC59807.1"/>
    <property type="molecule type" value="Genomic_DNA"/>
</dbReference>
<feature type="transmembrane region" description="Helical" evidence="2">
    <location>
        <begin position="6"/>
        <end position="27"/>
    </location>
</feature>
<accession>A0A0B4CTR6</accession>
<gene>
    <name evidence="3" type="ORF">RM53_05295</name>
</gene>
<keyword evidence="2" id="KW-0812">Transmembrane</keyword>